<keyword evidence="4" id="KW-1185">Reference proteome</keyword>
<dbReference type="Pfam" id="PF00326">
    <property type="entry name" value="Peptidase_S9"/>
    <property type="match status" value="1"/>
</dbReference>
<feature type="domain" description="Dipeptidylpeptidase IV N-terminal" evidence="2">
    <location>
        <begin position="182"/>
        <end position="478"/>
    </location>
</feature>
<gene>
    <name evidence="3" type="ORF">ACFS7Z_21530</name>
</gene>
<reference evidence="4" key="1">
    <citation type="journal article" date="2019" name="Int. J. Syst. Evol. Microbiol.">
        <title>The Global Catalogue of Microorganisms (GCM) 10K type strain sequencing project: providing services to taxonomists for standard genome sequencing and annotation.</title>
        <authorList>
            <consortium name="The Broad Institute Genomics Platform"/>
            <consortium name="The Broad Institute Genome Sequencing Center for Infectious Disease"/>
            <person name="Wu L."/>
            <person name="Ma J."/>
        </authorList>
    </citation>
    <scope>NUCLEOTIDE SEQUENCE [LARGE SCALE GENOMIC DNA]</scope>
    <source>
        <strain evidence="4">KCTC 23984</strain>
    </source>
</reference>
<protein>
    <submittedName>
        <fullName evidence="3">DPP IV N-terminal domain-containing protein</fullName>
    </submittedName>
</protein>
<organism evidence="3 4">
    <name type="scientific">Pontibacter toksunensis</name>
    <dbReference type="NCBI Taxonomy" id="1332631"/>
    <lineage>
        <taxon>Bacteria</taxon>
        <taxon>Pseudomonadati</taxon>
        <taxon>Bacteroidota</taxon>
        <taxon>Cytophagia</taxon>
        <taxon>Cytophagales</taxon>
        <taxon>Hymenobacteraceae</taxon>
        <taxon>Pontibacter</taxon>
    </lineage>
</organism>
<dbReference type="PANTHER" id="PTHR11731">
    <property type="entry name" value="PROTEASE FAMILY S9B,C DIPEPTIDYL-PEPTIDASE IV-RELATED"/>
    <property type="match status" value="1"/>
</dbReference>
<dbReference type="EMBL" id="JBHUOX010000022">
    <property type="protein sequence ID" value="MFD3002961.1"/>
    <property type="molecule type" value="Genomic_DNA"/>
</dbReference>
<dbReference type="InterPro" id="IPR029058">
    <property type="entry name" value="AB_hydrolase_fold"/>
</dbReference>
<dbReference type="RefSeq" id="WP_377489383.1">
    <property type="nucleotide sequence ID" value="NZ_JBHUOX010000022.1"/>
</dbReference>
<name>A0ABW6C0G7_9BACT</name>
<dbReference type="SUPFAM" id="SSF82171">
    <property type="entry name" value="DPP6 N-terminal domain-like"/>
    <property type="match status" value="1"/>
</dbReference>
<proteinExistence type="predicted"/>
<dbReference type="Gene3D" id="2.140.10.30">
    <property type="entry name" value="Dipeptidylpeptidase IV, N-terminal domain"/>
    <property type="match status" value="1"/>
</dbReference>
<dbReference type="PANTHER" id="PTHR11731:SF118">
    <property type="entry name" value="BLR1971 PROTEIN"/>
    <property type="match status" value="1"/>
</dbReference>
<dbReference type="SUPFAM" id="SSF53474">
    <property type="entry name" value="alpha/beta-Hydrolases"/>
    <property type="match status" value="1"/>
</dbReference>
<evidence type="ECO:0000259" key="2">
    <source>
        <dbReference type="Pfam" id="PF00930"/>
    </source>
</evidence>
<dbReference type="InterPro" id="IPR001375">
    <property type="entry name" value="Peptidase_S9_cat"/>
</dbReference>
<dbReference type="InterPro" id="IPR050278">
    <property type="entry name" value="Serine_Prot_S9B/DPPIV"/>
</dbReference>
<dbReference type="Gene3D" id="3.40.50.1820">
    <property type="entry name" value="alpha/beta hydrolase"/>
    <property type="match status" value="1"/>
</dbReference>
<evidence type="ECO:0000313" key="4">
    <source>
        <dbReference type="Proteomes" id="UP001597641"/>
    </source>
</evidence>
<feature type="domain" description="Peptidase S9 prolyl oligopeptidase catalytic" evidence="1">
    <location>
        <begin position="566"/>
        <end position="747"/>
    </location>
</feature>
<accession>A0ABW6C0G7</accession>
<dbReference type="InterPro" id="IPR002469">
    <property type="entry name" value="Peptidase_S9B_N"/>
</dbReference>
<evidence type="ECO:0000313" key="3">
    <source>
        <dbReference type="EMBL" id="MFD3002961.1"/>
    </source>
</evidence>
<dbReference type="Proteomes" id="UP001597641">
    <property type="component" value="Unassembled WGS sequence"/>
</dbReference>
<dbReference type="Pfam" id="PF00930">
    <property type="entry name" value="DPPIV_N"/>
    <property type="match status" value="1"/>
</dbReference>
<evidence type="ECO:0000259" key="1">
    <source>
        <dbReference type="Pfam" id="PF00326"/>
    </source>
</evidence>
<comment type="caution">
    <text evidence="3">The sequence shown here is derived from an EMBL/GenBank/DDBJ whole genome shotgun (WGS) entry which is preliminary data.</text>
</comment>
<sequence>MALLPHSGRNVLIPALSRANSPLIWLLAGLVLCCPTSLLGQGTREDYKRAEAQKQAMEGKVYHAPRSFNWLEGEERFWYISQTPRGKEFLLVDAVKRRKKPAFDQERLAKALSAATGEEVLPYKLPFSTVTFSDKGKKLNFEHNDKEWVLSLNSYKLQEKGKAAERENRYWGAGRDELGNKPVTSPDSQWVAFIKNYNLYVKPADKKRNEEYQLSYDGSSGDYYSSFISWSPDSKRLATNKVRPGQEHPLHLLESSPQDQLQPKLHTRHYLKPGDALPQKEPQLFLLDTKQQVSIDASPFNPDEQYGLSNPSWRKDGRSFTVEYNQRGHQAYKVLEVDGATGKVKVLIKEESTTFIDYSGKKYRNDVSDGKEIIWASERDGWNHLYLFDGETGKVKNQITKGDWVVRQVVHVDEKKRSIIFGGSGREKNQDPYFVQYYRVNFDGSGLTALTSENAHHTASFSKGHQYFVDAYSRVDQPQVAVLRSASDGKVVMELEKADVAGLYKAGWKAPEVFTSKARDGETDIWGIIIRPSNFDAAKKYPVIEYIYAGPHSAFVPKTFGGARNLHELAELGFIVVQLDGMGTSNRSKAFQDVSWKNLKDAGFPDRIAWIKAAAKKYPYMDIDRVGIFGTSAGGQSSAGALLFHPDFYKVAVSSSGCHDNRMDKIWWNEQWMGKIGPHYAASSNVENAHKLQGKLMLILGEMDDNVDPASTLQLVNALIKANKNFEFLMIPGAGHTSGGDYGEHRRRDFFVRHLLGVEPPEWEQVNNDSSAKL</sequence>